<dbReference type="EMBL" id="WJBH02000295">
    <property type="protein sequence ID" value="KAI9549510.1"/>
    <property type="molecule type" value="Genomic_DNA"/>
</dbReference>
<dbReference type="SUPFAM" id="SSF46955">
    <property type="entry name" value="Putative DNA-binding domain"/>
    <property type="match status" value="1"/>
</dbReference>
<dbReference type="InterPro" id="IPR003488">
    <property type="entry name" value="DprA"/>
</dbReference>
<dbReference type="SUPFAM" id="SSF102405">
    <property type="entry name" value="MCP/YpsA-like"/>
    <property type="match status" value="1"/>
</dbReference>
<dbReference type="Pfam" id="PF17782">
    <property type="entry name" value="WHD_DprA"/>
    <property type="match status" value="1"/>
</dbReference>
<dbReference type="Gene3D" id="1.10.10.10">
    <property type="entry name" value="Winged helix-like DNA-binding domain superfamily/Winged helix DNA-binding domain"/>
    <property type="match status" value="1"/>
</dbReference>
<gene>
    <name evidence="3" type="ORF">GHT06_004065</name>
</gene>
<name>A0AAD5PNF2_9CRUS</name>
<evidence type="ECO:0000256" key="1">
    <source>
        <dbReference type="ARBA" id="ARBA00006525"/>
    </source>
</evidence>
<feature type="domain" description="HTH merR-type" evidence="2">
    <location>
        <begin position="1"/>
        <end position="62"/>
    </location>
</feature>
<accession>A0AAD5PNF2</accession>
<dbReference type="InterPro" id="IPR000551">
    <property type="entry name" value="MerR-type_HTH_dom"/>
</dbReference>
<dbReference type="Gene3D" id="3.40.50.450">
    <property type="match status" value="1"/>
</dbReference>
<dbReference type="InterPro" id="IPR009061">
    <property type="entry name" value="DNA-bd_dom_put_sf"/>
</dbReference>
<protein>
    <recommendedName>
        <fullName evidence="2">HTH merR-type domain-containing protein</fullName>
    </recommendedName>
</protein>
<dbReference type="Pfam" id="PF13411">
    <property type="entry name" value="MerR_1"/>
    <property type="match status" value="1"/>
</dbReference>
<reference evidence="3" key="1">
    <citation type="submission" date="2022-05" db="EMBL/GenBank/DDBJ databases">
        <title>A multi-omics perspective on studying reproductive biology in Daphnia sinensis.</title>
        <authorList>
            <person name="Jia J."/>
        </authorList>
    </citation>
    <scope>NUCLEOTIDE SEQUENCE</scope>
    <source>
        <strain evidence="3">WSL</strain>
    </source>
</reference>
<dbReference type="InterPro" id="IPR036388">
    <property type="entry name" value="WH-like_DNA-bd_sf"/>
</dbReference>
<proteinExistence type="inferred from homology"/>
<dbReference type="PANTHER" id="PTHR43022">
    <property type="entry name" value="PROTEIN SMF"/>
    <property type="match status" value="1"/>
</dbReference>
<organism evidence="3 4">
    <name type="scientific">Daphnia sinensis</name>
    <dbReference type="NCBI Taxonomy" id="1820382"/>
    <lineage>
        <taxon>Eukaryota</taxon>
        <taxon>Metazoa</taxon>
        <taxon>Ecdysozoa</taxon>
        <taxon>Arthropoda</taxon>
        <taxon>Crustacea</taxon>
        <taxon>Branchiopoda</taxon>
        <taxon>Diplostraca</taxon>
        <taxon>Cladocera</taxon>
        <taxon>Anomopoda</taxon>
        <taxon>Daphniidae</taxon>
        <taxon>Daphnia</taxon>
        <taxon>Daphnia similis group</taxon>
    </lineage>
</organism>
<dbReference type="Proteomes" id="UP000820818">
    <property type="component" value="Unassembled WGS sequence"/>
</dbReference>
<dbReference type="GO" id="GO:0003677">
    <property type="term" value="F:DNA binding"/>
    <property type="evidence" value="ECO:0007669"/>
    <property type="project" value="InterPro"/>
</dbReference>
<dbReference type="GO" id="GO:0006355">
    <property type="term" value="P:regulation of DNA-templated transcription"/>
    <property type="evidence" value="ECO:0007669"/>
    <property type="project" value="InterPro"/>
</dbReference>
<comment type="caution">
    <text evidence="3">The sequence shown here is derived from an EMBL/GenBank/DDBJ whole genome shotgun (WGS) entry which is preliminary data.</text>
</comment>
<evidence type="ECO:0000313" key="4">
    <source>
        <dbReference type="Proteomes" id="UP000820818"/>
    </source>
</evidence>
<keyword evidence="4" id="KW-1185">Reference proteome</keyword>
<dbReference type="SMART" id="SM00422">
    <property type="entry name" value="HTH_MERR"/>
    <property type="match status" value="1"/>
</dbReference>
<dbReference type="Pfam" id="PF02481">
    <property type="entry name" value="DNA_processg_A"/>
    <property type="match status" value="1"/>
</dbReference>
<dbReference type="NCBIfam" id="TIGR00732">
    <property type="entry name" value="dprA"/>
    <property type="match status" value="1"/>
</dbReference>
<dbReference type="PROSITE" id="PS50937">
    <property type="entry name" value="HTH_MERR_2"/>
    <property type="match status" value="1"/>
</dbReference>
<comment type="similarity">
    <text evidence="1">Belongs to the DprA/Smf family.</text>
</comment>
<sequence>MFKVAPSLIRYWEGEFEIINPKKDNKGNRRYTKSDIQKIKYIYHLVKEKGFTLQGAQERLLLLPKSDRKLQSYLAYAGSIKNFFQLTKGKASKIPRVGDKIQNLLGQESQLLRLADELINNSQKKGFQILTSLNPKFPQRLKLHTDSPVVFFSKGNFDFNLDRTVGIVGTRSATTYGKAATRKIIEDLALYQPAIISGLAYGIDIEAHRMAIQADLPTVAIMGSPIDQIYPPTHTKTALQLQENGALISEYPPGVKMSPGNFPARNRIIAALSDAVIVVEAAVKGGALITAEIAFSYNKEVFAVPGNLQSPYSEGCNLLIKRMKANIYTGPGDVAEVLFWSKPGEENKKRPMLDLSNRSDEEVKILNHLQEKGEAELDQMSFLTEIPMGQLSSTLLALEFEGIIKSLPGKKYKLMS</sequence>
<dbReference type="AlphaFoldDB" id="A0AAD5PNF2"/>
<evidence type="ECO:0000259" key="2">
    <source>
        <dbReference type="PROSITE" id="PS50937"/>
    </source>
</evidence>
<dbReference type="InterPro" id="IPR041614">
    <property type="entry name" value="DprA_WH"/>
</dbReference>
<dbReference type="Gene3D" id="1.10.1660.10">
    <property type="match status" value="1"/>
</dbReference>
<evidence type="ECO:0000313" key="3">
    <source>
        <dbReference type="EMBL" id="KAI9549510.1"/>
    </source>
</evidence>
<dbReference type="PANTHER" id="PTHR43022:SF1">
    <property type="entry name" value="PROTEIN SMF"/>
    <property type="match status" value="1"/>
</dbReference>
<dbReference type="InterPro" id="IPR057666">
    <property type="entry name" value="DrpA_SLOG"/>
</dbReference>